<keyword evidence="5" id="KW-1185">Reference proteome</keyword>
<gene>
    <name evidence="4" type="primary">Scyl3</name>
    <name evidence="4" type="ORF">Tcan_03611</name>
</gene>
<evidence type="ECO:0000259" key="3">
    <source>
        <dbReference type="PROSITE" id="PS50011"/>
    </source>
</evidence>
<dbReference type="Gene3D" id="1.25.10.10">
    <property type="entry name" value="Leucine-rich Repeat Variant"/>
    <property type="match status" value="1"/>
</dbReference>
<comment type="similarity">
    <text evidence="1">Belongs to the protein kinase superfamily.</text>
</comment>
<dbReference type="GO" id="GO:0005524">
    <property type="term" value="F:ATP binding"/>
    <property type="evidence" value="ECO:0007669"/>
    <property type="project" value="InterPro"/>
</dbReference>
<name>A0A0B2V6L4_TOXCA</name>
<evidence type="ECO:0000256" key="2">
    <source>
        <dbReference type="SAM" id="MobiDB-lite"/>
    </source>
</evidence>
<organism evidence="4 5">
    <name type="scientific">Toxocara canis</name>
    <name type="common">Canine roundworm</name>
    <dbReference type="NCBI Taxonomy" id="6265"/>
    <lineage>
        <taxon>Eukaryota</taxon>
        <taxon>Metazoa</taxon>
        <taxon>Ecdysozoa</taxon>
        <taxon>Nematoda</taxon>
        <taxon>Chromadorea</taxon>
        <taxon>Rhabditida</taxon>
        <taxon>Spirurina</taxon>
        <taxon>Ascaridomorpha</taxon>
        <taxon>Ascaridoidea</taxon>
        <taxon>Toxocaridae</taxon>
        <taxon>Toxocara</taxon>
    </lineage>
</organism>
<sequence length="616" mass="68778">MVASVKLDVVSQLWSFKVIAVAILDGTFTLFQVGGLHAQMGSSESTLRWDIEIGEQRLRQLRHPCIVNYVGSSMRAHELSLLTERVEMLDLKIDSQFPIEVHTGLTHILSALVFLHEKANLSHNNVCPSSVFIAFDGRWKLGGFECAQDMQNMYHWVQSDFMRSIKNSEFAPPEDQLMLNTNISSSARDAFAFGKLIAYAMPYMQNHLPVETISALEALSRCLTDADAAKRAQLGGVAKSHRDAFKNNLSMVVEFLQTIHLSTQEQKTHFFKNAINWLRDLDNGEQIRGLLPLSEYRRWVIPELIKIFHVHETSVRLALHAHFPIYVQFFTRTQLENIVLPELVLGMRDTDDRIVGASLHAMAHLVAMLGGPAVTGLAHNKSFADGTPRKMDIRLAERAPLSTTSPLNVPVQRCEMAEELDGESLSPSSHLSRLLSDDDIPEQSDLKLQLMSQTEDDFTEQRRSASVAQAAEWAGSLEEDWSVNWDEREEVNPSASPPSDASVSVSLNASDAAPYVADISARKHNIQLGAEYDVPEIGKVVTKNSAEEYDYFAGMEPVFAKTPSLIERLERKVVESAKQMRKATASRFAALPESECESVETNLGEWEAAVADWDAD</sequence>
<dbReference type="STRING" id="6265.A0A0B2V6L4"/>
<feature type="region of interest" description="Disordered" evidence="2">
    <location>
        <begin position="419"/>
        <end position="438"/>
    </location>
</feature>
<dbReference type="SUPFAM" id="SSF56112">
    <property type="entry name" value="Protein kinase-like (PK-like)"/>
    <property type="match status" value="1"/>
</dbReference>
<dbReference type="AlphaFoldDB" id="A0A0B2V6L4"/>
<dbReference type="PANTHER" id="PTHR12984">
    <property type="entry name" value="SCY1-RELATED S/T PROTEIN KINASE-LIKE"/>
    <property type="match status" value="1"/>
</dbReference>
<proteinExistence type="inferred from homology"/>
<reference evidence="4 5" key="1">
    <citation type="submission" date="2014-11" db="EMBL/GenBank/DDBJ databases">
        <title>Genetic blueprint of the zoonotic pathogen Toxocara canis.</title>
        <authorList>
            <person name="Zhu X.-Q."/>
            <person name="Korhonen P.K."/>
            <person name="Cai H."/>
            <person name="Young N.D."/>
            <person name="Nejsum P."/>
            <person name="von Samson-Himmelstjerna G."/>
            <person name="Boag P.R."/>
            <person name="Tan P."/>
            <person name="Li Q."/>
            <person name="Min J."/>
            <person name="Yang Y."/>
            <person name="Wang X."/>
            <person name="Fang X."/>
            <person name="Hall R.S."/>
            <person name="Hofmann A."/>
            <person name="Sternberg P.W."/>
            <person name="Jex A.R."/>
            <person name="Gasser R.B."/>
        </authorList>
    </citation>
    <scope>NUCLEOTIDE SEQUENCE [LARGE SCALE GENOMIC DNA]</scope>
    <source>
        <strain evidence="4">PN_DK_2014</strain>
    </source>
</reference>
<comment type="caution">
    <text evidence="4">The sequence shown here is derived from an EMBL/GenBank/DDBJ whole genome shotgun (WGS) entry which is preliminary data.</text>
</comment>
<evidence type="ECO:0000313" key="5">
    <source>
        <dbReference type="Proteomes" id="UP000031036"/>
    </source>
</evidence>
<evidence type="ECO:0000256" key="1">
    <source>
        <dbReference type="ARBA" id="ARBA00038349"/>
    </source>
</evidence>
<dbReference type="InterPro" id="IPR051177">
    <property type="entry name" value="CIK-Related_Protein"/>
</dbReference>
<dbReference type="PROSITE" id="PS50011">
    <property type="entry name" value="PROTEIN_KINASE_DOM"/>
    <property type="match status" value="1"/>
</dbReference>
<dbReference type="Proteomes" id="UP000031036">
    <property type="component" value="Unassembled WGS sequence"/>
</dbReference>
<dbReference type="InterPro" id="IPR011989">
    <property type="entry name" value="ARM-like"/>
</dbReference>
<feature type="compositionally biased region" description="Low complexity" evidence="2">
    <location>
        <begin position="423"/>
        <end position="434"/>
    </location>
</feature>
<dbReference type="OMA" id="SITPLMN"/>
<dbReference type="Gene3D" id="1.10.510.10">
    <property type="entry name" value="Transferase(Phosphotransferase) domain 1"/>
    <property type="match status" value="1"/>
</dbReference>
<dbReference type="EMBL" id="JPKZ01002354">
    <property type="protein sequence ID" value="KHN77173.1"/>
    <property type="molecule type" value="Genomic_DNA"/>
</dbReference>
<evidence type="ECO:0000313" key="4">
    <source>
        <dbReference type="EMBL" id="KHN77173.1"/>
    </source>
</evidence>
<dbReference type="GO" id="GO:0004672">
    <property type="term" value="F:protein kinase activity"/>
    <property type="evidence" value="ECO:0007669"/>
    <property type="project" value="InterPro"/>
</dbReference>
<accession>A0A0B2V6L4</accession>
<protein>
    <submittedName>
        <fullName evidence="4">Protein-associating with the carboxyl-terminal domain of ezrin</fullName>
    </submittedName>
</protein>
<feature type="domain" description="Protein kinase" evidence="3">
    <location>
        <begin position="1"/>
        <end position="314"/>
    </location>
</feature>
<dbReference type="InterPro" id="IPR011009">
    <property type="entry name" value="Kinase-like_dom_sf"/>
</dbReference>
<dbReference type="OrthoDB" id="5870215at2759"/>
<dbReference type="PANTHER" id="PTHR12984:SF15">
    <property type="entry name" value="PROTEIN-ASSOCIATING WITH THE CARBOXYL-TERMINAL DOMAIN OF EZRIN"/>
    <property type="match status" value="1"/>
</dbReference>
<dbReference type="InterPro" id="IPR000719">
    <property type="entry name" value="Prot_kinase_dom"/>
</dbReference>